<evidence type="ECO:0000259" key="2">
    <source>
        <dbReference type="Pfam" id="PF13579"/>
    </source>
</evidence>
<dbReference type="InterPro" id="IPR001296">
    <property type="entry name" value="Glyco_trans_1"/>
</dbReference>
<dbReference type="GO" id="GO:0016757">
    <property type="term" value="F:glycosyltransferase activity"/>
    <property type="evidence" value="ECO:0007669"/>
    <property type="project" value="InterPro"/>
</dbReference>
<evidence type="ECO:0000313" key="4">
    <source>
        <dbReference type="Proteomes" id="UP000001402"/>
    </source>
</evidence>
<sequence>MNVLHAYKVYRPDVDGGIPEVIAKLTQPNASGDRAEILVARDRGLPRRYVFDGCEVRAVGSFGQISSMPIAPGFPFALRRAARRFDVLALHYPFPLNDLGVALGIPDEVAVVVHWHADIIGRGAVMPLLTPLIRRTLDRADRIIISHQSIFDGSSLLQPFAAKCVSIPFGVDTSEWTDVDAALQRRIEELKRRHPRLIVAMGRLVPYKGFAVLLEALTQIDGELVIIGEGAERDNLQRLAARLGVSDRLQLPGFLPRDEVKAYFHAAKLFTLPSVTIAEAFGLVQIEAMAVGLPVVNTALPTAVPTIARDGQEGLTVPIHDAPRLAAAINRLLDDPALAGAFGEAGRRRVATHYAQSVFQSSVRQVYEFAVESRRNRSPRGETKT</sequence>
<dbReference type="Gene3D" id="3.40.50.2000">
    <property type="entry name" value="Glycogen Phosphorylase B"/>
    <property type="match status" value="2"/>
</dbReference>
<dbReference type="STRING" id="652103.Rpdx1_4309"/>
<dbReference type="OrthoDB" id="9790710at2"/>
<evidence type="ECO:0000313" key="3">
    <source>
        <dbReference type="EMBL" id="ADU45861.1"/>
    </source>
</evidence>
<gene>
    <name evidence="3" type="ordered locus">Rpdx1_4309</name>
</gene>
<dbReference type="BioCyc" id="RPAL652103:RPDX1_RS21280-MONOMER"/>
<dbReference type="Pfam" id="PF00534">
    <property type="entry name" value="Glycos_transf_1"/>
    <property type="match status" value="1"/>
</dbReference>
<accession>E6VMZ3</accession>
<feature type="domain" description="Glycosyl transferase family 1" evidence="1">
    <location>
        <begin position="189"/>
        <end position="349"/>
    </location>
</feature>
<keyword evidence="3" id="KW-0808">Transferase</keyword>
<feature type="domain" description="Glycosyltransferase subfamily 4-like N-terminal" evidence="2">
    <location>
        <begin position="30"/>
        <end position="168"/>
    </location>
</feature>
<organism evidence="3 4">
    <name type="scientific">Rhodopseudomonas palustris (strain DX-1)</name>
    <dbReference type="NCBI Taxonomy" id="652103"/>
    <lineage>
        <taxon>Bacteria</taxon>
        <taxon>Pseudomonadati</taxon>
        <taxon>Pseudomonadota</taxon>
        <taxon>Alphaproteobacteria</taxon>
        <taxon>Hyphomicrobiales</taxon>
        <taxon>Nitrobacteraceae</taxon>
        <taxon>Rhodopseudomonas</taxon>
    </lineage>
</organism>
<dbReference type="HOGENOM" id="CLU_009583_2_1_5"/>
<name>E6VMZ3_RHOPX</name>
<dbReference type="Pfam" id="PF13579">
    <property type="entry name" value="Glyco_trans_4_4"/>
    <property type="match status" value="1"/>
</dbReference>
<dbReference type="PANTHER" id="PTHR12526">
    <property type="entry name" value="GLYCOSYLTRANSFERASE"/>
    <property type="match status" value="1"/>
</dbReference>
<dbReference type="InterPro" id="IPR028098">
    <property type="entry name" value="Glyco_trans_4-like_N"/>
</dbReference>
<proteinExistence type="predicted"/>
<reference evidence="3" key="1">
    <citation type="submission" date="2010-12" db="EMBL/GenBank/DDBJ databases">
        <title>Complete sequence of Rhodopseudomonas palustris DX-1.</title>
        <authorList>
            <consortium name="US DOE Joint Genome Institute"/>
            <person name="Lucas S."/>
            <person name="Copeland A."/>
            <person name="Lapidus A."/>
            <person name="Cheng J.-F."/>
            <person name="Goodwin L."/>
            <person name="Pitluck S."/>
            <person name="Misra M."/>
            <person name="Chertkov O."/>
            <person name="Detter J.C."/>
            <person name="Han C."/>
            <person name="Tapia R."/>
            <person name="Land M."/>
            <person name="Hauser L."/>
            <person name="Kyrpides N."/>
            <person name="Ivanova N."/>
            <person name="Ovchinnikova G."/>
            <person name="Logan B."/>
            <person name="Oda Y."/>
            <person name="Harwood C."/>
            <person name="Woyke T."/>
        </authorList>
    </citation>
    <scope>NUCLEOTIDE SEQUENCE [LARGE SCALE GENOMIC DNA]</scope>
    <source>
        <strain evidence="3">DX-1</strain>
    </source>
</reference>
<dbReference type="SUPFAM" id="SSF53756">
    <property type="entry name" value="UDP-Glycosyltransferase/glycogen phosphorylase"/>
    <property type="match status" value="1"/>
</dbReference>
<evidence type="ECO:0000259" key="1">
    <source>
        <dbReference type="Pfam" id="PF00534"/>
    </source>
</evidence>
<protein>
    <submittedName>
        <fullName evidence="3">Glycosyl transferase group 1</fullName>
    </submittedName>
</protein>
<dbReference type="AlphaFoldDB" id="E6VMZ3"/>
<dbReference type="KEGG" id="rpx:Rpdx1_4309"/>
<dbReference type="Proteomes" id="UP000001402">
    <property type="component" value="Chromosome"/>
</dbReference>
<dbReference type="eggNOG" id="COG0438">
    <property type="taxonomic scope" value="Bacteria"/>
</dbReference>
<dbReference type="EMBL" id="CP002418">
    <property type="protein sequence ID" value="ADU45861.1"/>
    <property type="molecule type" value="Genomic_DNA"/>
</dbReference>
<dbReference type="PANTHER" id="PTHR12526:SF627">
    <property type="entry name" value="D-RHAMNOSYLTRANSFERASE WBPZ"/>
    <property type="match status" value="1"/>
</dbReference>